<comment type="caution">
    <text evidence="1">The sequence shown here is derived from an EMBL/GenBank/DDBJ whole genome shotgun (WGS) entry which is preliminary data.</text>
</comment>
<protein>
    <submittedName>
        <fullName evidence="1">Uncharacterized protein</fullName>
    </submittedName>
</protein>
<dbReference type="Proteomes" id="UP001434883">
    <property type="component" value="Unassembled WGS sequence"/>
</dbReference>
<dbReference type="EMBL" id="JAHRIN010043411">
    <property type="protein sequence ID" value="MEQ2206858.1"/>
    <property type="molecule type" value="Genomic_DNA"/>
</dbReference>
<reference evidence="1 2" key="1">
    <citation type="submission" date="2021-06" db="EMBL/GenBank/DDBJ databases">
        <authorList>
            <person name="Palmer J.M."/>
        </authorList>
    </citation>
    <scope>NUCLEOTIDE SEQUENCE [LARGE SCALE GENOMIC DNA]</scope>
    <source>
        <strain evidence="1 2">XC_2019</strain>
        <tissue evidence="1">Muscle</tissue>
    </source>
</reference>
<evidence type="ECO:0000313" key="2">
    <source>
        <dbReference type="Proteomes" id="UP001434883"/>
    </source>
</evidence>
<organism evidence="1 2">
    <name type="scientific">Xenoophorus captivus</name>
    <dbReference type="NCBI Taxonomy" id="1517983"/>
    <lineage>
        <taxon>Eukaryota</taxon>
        <taxon>Metazoa</taxon>
        <taxon>Chordata</taxon>
        <taxon>Craniata</taxon>
        <taxon>Vertebrata</taxon>
        <taxon>Euteleostomi</taxon>
        <taxon>Actinopterygii</taxon>
        <taxon>Neopterygii</taxon>
        <taxon>Teleostei</taxon>
        <taxon>Neoteleostei</taxon>
        <taxon>Acanthomorphata</taxon>
        <taxon>Ovalentaria</taxon>
        <taxon>Atherinomorphae</taxon>
        <taxon>Cyprinodontiformes</taxon>
        <taxon>Goodeidae</taxon>
        <taxon>Xenoophorus</taxon>
    </lineage>
</organism>
<keyword evidence="2" id="KW-1185">Reference proteome</keyword>
<proteinExistence type="predicted"/>
<sequence length="173" mass="19466">MGEAPRQEHLLLRWKGDDGPTERDLLPDPVPHRRDLLALLRFRGFEKHSSVEAFLRLDAYWIFRVNMCTVYECACSHTAPFRAWMKLDHKDSVSSVCPPQDTSLQAQGSIWTRNEFSSVSLSKCSAGLILQSKVTAVGEDLVTEMRASLSIRPHPVSLFGQSGGSIQLRLNEQ</sequence>
<accession>A0ABV0RGW3</accession>
<gene>
    <name evidence="1" type="ORF">XENOCAPTIV_003882</name>
</gene>
<evidence type="ECO:0000313" key="1">
    <source>
        <dbReference type="EMBL" id="MEQ2206858.1"/>
    </source>
</evidence>
<name>A0ABV0RGW3_9TELE</name>